<dbReference type="OrthoDB" id="7782213at2759"/>
<proteinExistence type="predicted"/>
<protein>
    <submittedName>
        <fullName evidence="2">CLUMA_CG008911, isoform A</fullName>
    </submittedName>
</protein>
<evidence type="ECO:0000313" key="3">
    <source>
        <dbReference type="Proteomes" id="UP000183832"/>
    </source>
</evidence>
<accession>A0A1J1I5G7</accession>
<name>A0A1J1I5G7_9DIPT</name>
<evidence type="ECO:0000256" key="1">
    <source>
        <dbReference type="SAM" id="Phobius"/>
    </source>
</evidence>
<gene>
    <name evidence="2" type="ORF">CLUMA_CG008911</name>
</gene>
<keyword evidence="1" id="KW-1133">Transmembrane helix</keyword>
<keyword evidence="1" id="KW-0472">Membrane</keyword>
<dbReference type="EMBL" id="CVRI01000041">
    <property type="protein sequence ID" value="CRK95427.1"/>
    <property type="molecule type" value="Genomic_DNA"/>
</dbReference>
<keyword evidence="3" id="KW-1185">Reference proteome</keyword>
<organism evidence="2 3">
    <name type="scientific">Clunio marinus</name>
    <dbReference type="NCBI Taxonomy" id="568069"/>
    <lineage>
        <taxon>Eukaryota</taxon>
        <taxon>Metazoa</taxon>
        <taxon>Ecdysozoa</taxon>
        <taxon>Arthropoda</taxon>
        <taxon>Hexapoda</taxon>
        <taxon>Insecta</taxon>
        <taxon>Pterygota</taxon>
        <taxon>Neoptera</taxon>
        <taxon>Endopterygota</taxon>
        <taxon>Diptera</taxon>
        <taxon>Nematocera</taxon>
        <taxon>Chironomoidea</taxon>
        <taxon>Chironomidae</taxon>
        <taxon>Clunio</taxon>
    </lineage>
</organism>
<feature type="transmembrane region" description="Helical" evidence="1">
    <location>
        <begin position="86"/>
        <end position="111"/>
    </location>
</feature>
<dbReference type="AlphaFoldDB" id="A0A1J1I5G7"/>
<evidence type="ECO:0000313" key="2">
    <source>
        <dbReference type="EMBL" id="CRK95427.1"/>
    </source>
</evidence>
<feature type="transmembrane region" description="Helical" evidence="1">
    <location>
        <begin position="12"/>
        <end position="32"/>
    </location>
</feature>
<sequence length="141" mass="16076">MKQRKKVKWSSVTEISPAFSYIFVLSLFWLTLTVKAQFFNPSYNTYQNSYYQNSDSINQKGVCTINGDVYYGIDCWCYNSVVGTTFATVSIVTLVICFLINGCIWACIFVCCKRITGKKNDDIELDAASIRSGKSSIRKRY</sequence>
<dbReference type="Proteomes" id="UP000183832">
    <property type="component" value="Unassembled WGS sequence"/>
</dbReference>
<keyword evidence="1" id="KW-0812">Transmembrane</keyword>
<reference evidence="2 3" key="1">
    <citation type="submission" date="2015-04" db="EMBL/GenBank/DDBJ databases">
        <authorList>
            <person name="Syromyatnikov M.Y."/>
            <person name="Popov V.N."/>
        </authorList>
    </citation>
    <scope>NUCLEOTIDE SEQUENCE [LARGE SCALE GENOMIC DNA]</scope>
</reference>